<protein>
    <submittedName>
        <fullName evidence="1">Uncharacterized protein</fullName>
    </submittedName>
</protein>
<gene>
    <name evidence="1" type="ORF">ABLO99_05700</name>
</gene>
<evidence type="ECO:0000313" key="1">
    <source>
        <dbReference type="EMBL" id="XBS66714.1"/>
    </source>
</evidence>
<proteinExistence type="predicted"/>
<reference evidence="1" key="1">
    <citation type="submission" date="2024-06" db="EMBL/GenBank/DDBJ databases">
        <authorList>
            <person name="Dussert Y."/>
            <person name="Peccoud J."/>
            <person name="Pigeault R."/>
        </authorList>
    </citation>
    <scope>NUCLEOTIDE SEQUENCE</scope>
    <source>
        <strain evidence="1">WArc</strain>
    </source>
</reference>
<dbReference type="EMBL" id="CP157942">
    <property type="protein sequence ID" value="XBS66714.1"/>
    <property type="molecule type" value="Genomic_DNA"/>
</dbReference>
<name>A0AAU7Q0Q5_9RICK</name>
<dbReference type="RefSeq" id="WP_349967158.1">
    <property type="nucleotide sequence ID" value="NZ_CP157942.1"/>
</dbReference>
<accession>A0AAU7Q0Q5</accession>
<sequence length="291" mass="32833">MLGNPKNSEVVNPVSFCKEAYASKHEDIEERKKREASEKFLVINNQEEWEKFFKAQNDTSTNTTNKVIQKPHVHKNSEGMYRYTAEGNKYNGKEITGKVAEQIKEEIAKNVKSSVIKLKESKNADNSVKPVVRIVLDDNTKEVNLMGLISNDVCKKYEVKTITLCLPDKSHTRGIRCQIDEHGARIYEVANGSYDMTLNWYVEGKECKMKINISDDGSVKLIESNGFTWDQLAAYQEVKVGRQYEAKPLYEALSHLRQEGSEIVGVSHKPSASIESVVVPKQLSSARGVSN</sequence>
<organism evidence="1">
    <name type="scientific">Wolbachia endosymbiont of Armadillidium arcangelii</name>
    <dbReference type="NCBI Taxonomy" id="3158571"/>
    <lineage>
        <taxon>Bacteria</taxon>
        <taxon>Pseudomonadati</taxon>
        <taxon>Pseudomonadota</taxon>
        <taxon>Alphaproteobacteria</taxon>
        <taxon>Rickettsiales</taxon>
        <taxon>Anaplasmataceae</taxon>
        <taxon>Wolbachieae</taxon>
        <taxon>Wolbachia</taxon>
    </lineage>
</organism>
<dbReference type="AlphaFoldDB" id="A0AAU7Q0Q5"/>